<name>A0A368PNN9_SETIT</name>
<evidence type="ECO:0000256" key="1">
    <source>
        <dbReference type="SAM" id="MobiDB-lite"/>
    </source>
</evidence>
<feature type="region of interest" description="Disordered" evidence="1">
    <location>
        <begin position="1"/>
        <end position="24"/>
    </location>
</feature>
<evidence type="ECO:0000313" key="2">
    <source>
        <dbReference type="EMBL" id="RCV07381.1"/>
    </source>
</evidence>
<accession>A0A368PNN9</accession>
<dbReference type="EMBL" id="CM003528">
    <property type="protein sequence ID" value="RCV07381.1"/>
    <property type="molecule type" value="Genomic_DNA"/>
</dbReference>
<protein>
    <submittedName>
        <fullName evidence="2">Uncharacterized protein</fullName>
    </submittedName>
</protein>
<feature type="compositionally biased region" description="Gly residues" evidence="1">
    <location>
        <begin position="1"/>
        <end position="10"/>
    </location>
</feature>
<proteinExistence type="predicted"/>
<reference evidence="2" key="1">
    <citation type="journal article" date="2012" name="Nat. Biotechnol.">
        <title>Reference genome sequence of the model plant Setaria.</title>
        <authorList>
            <person name="Bennetzen J.L."/>
            <person name="Schmutz J."/>
            <person name="Wang H."/>
            <person name="Percifield R."/>
            <person name="Hawkins J."/>
            <person name="Pontaroli A.C."/>
            <person name="Estep M."/>
            <person name="Feng L."/>
            <person name="Vaughn J.N."/>
            <person name="Grimwood J."/>
            <person name="Jenkins J."/>
            <person name="Barry K."/>
            <person name="Lindquist E."/>
            <person name="Hellsten U."/>
            <person name="Deshpande S."/>
            <person name="Wang X."/>
            <person name="Wu X."/>
            <person name="Mitros T."/>
            <person name="Triplett J."/>
            <person name="Yang X."/>
            <person name="Ye C.Y."/>
            <person name="Mauro-Herrera M."/>
            <person name="Wang L."/>
            <person name="Li P."/>
            <person name="Sharma M."/>
            <person name="Sharma R."/>
            <person name="Ronald P.C."/>
            <person name="Panaud O."/>
            <person name="Kellogg E.A."/>
            <person name="Brutnell T.P."/>
            <person name="Doust A.N."/>
            <person name="Tuskan G.A."/>
            <person name="Rokhsar D."/>
            <person name="Devos K.M."/>
        </authorList>
    </citation>
    <scope>NUCLEOTIDE SEQUENCE [LARGE SCALE GENOMIC DNA]</scope>
    <source>
        <strain evidence="2">Yugu1</strain>
    </source>
</reference>
<sequence>MVAGVAAGGGRGHRRAAARGRGGGALGGVMLRSWIWCGGARGHGQPRWCAHRWKTSPRPTPWSLVALRQLGLLHATRDPDPFPLPFPSFPPSLHPTTPQSCYGRPSWMAR</sequence>
<gene>
    <name evidence="2" type="ORF">SETIT_1G239700v2</name>
</gene>
<feature type="region of interest" description="Disordered" evidence="1">
    <location>
        <begin position="86"/>
        <end position="110"/>
    </location>
</feature>
<organism evidence="2">
    <name type="scientific">Setaria italica</name>
    <name type="common">Foxtail millet</name>
    <name type="synonym">Panicum italicum</name>
    <dbReference type="NCBI Taxonomy" id="4555"/>
    <lineage>
        <taxon>Eukaryota</taxon>
        <taxon>Viridiplantae</taxon>
        <taxon>Streptophyta</taxon>
        <taxon>Embryophyta</taxon>
        <taxon>Tracheophyta</taxon>
        <taxon>Spermatophyta</taxon>
        <taxon>Magnoliopsida</taxon>
        <taxon>Liliopsida</taxon>
        <taxon>Poales</taxon>
        <taxon>Poaceae</taxon>
        <taxon>PACMAD clade</taxon>
        <taxon>Panicoideae</taxon>
        <taxon>Panicodae</taxon>
        <taxon>Paniceae</taxon>
        <taxon>Cenchrinae</taxon>
        <taxon>Setaria</taxon>
    </lineage>
</organism>
<dbReference type="AlphaFoldDB" id="A0A368PNN9"/>
<reference evidence="2" key="2">
    <citation type="submission" date="2015-07" db="EMBL/GenBank/DDBJ databases">
        <authorList>
            <person name="Noorani M."/>
        </authorList>
    </citation>
    <scope>NUCLEOTIDE SEQUENCE</scope>
    <source>
        <strain evidence="2">Yugu1</strain>
    </source>
</reference>